<dbReference type="InterPro" id="IPR050085">
    <property type="entry name" value="AGPR"/>
</dbReference>
<comment type="function">
    <text evidence="1">Catalyzes the NADPH-dependent reduction of N-acetyl-5-glutamyl phosphate to yield N-acetyl-L-glutamate 5-semialdehyde.</text>
</comment>
<dbReference type="PANTHER" id="PTHR32338:SF10">
    <property type="entry name" value="N-ACETYL-GAMMA-GLUTAMYL-PHOSPHATE REDUCTASE, CHLOROPLASTIC-RELATED"/>
    <property type="match status" value="1"/>
</dbReference>
<proteinExistence type="inferred from homology"/>
<comment type="catalytic activity">
    <reaction evidence="1">
        <text>N-acetyl-L-glutamate 5-semialdehyde + phosphate + NADP(+) = N-acetyl-L-glutamyl 5-phosphate + NADPH + H(+)</text>
        <dbReference type="Rhea" id="RHEA:21588"/>
        <dbReference type="ChEBI" id="CHEBI:15378"/>
        <dbReference type="ChEBI" id="CHEBI:29123"/>
        <dbReference type="ChEBI" id="CHEBI:43474"/>
        <dbReference type="ChEBI" id="CHEBI:57783"/>
        <dbReference type="ChEBI" id="CHEBI:57936"/>
        <dbReference type="ChEBI" id="CHEBI:58349"/>
        <dbReference type="EC" id="1.2.1.38"/>
    </reaction>
</comment>
<protein>
    <recommendedName>
        <fullName evidence="1">N-acetyl-gamma-glutamyl-phosphate reductase</fullName>
        <shortName evidence="1">AGPR</shortName>
        <ecNumber evidence="1">1.2.1.38</ecNumber>
    </recommendedName>
    <alternativeName>
        <fullName evidence="1">N-acetyl-glutamate semialdehyde dehydrogenase</fullName>
        <shortName evidence="1">NAGSA dehydrogenase</shortName>
    </alternativeName>
</protein>
<dbReference type="SUPFAM" id="SSF51735">
    <property type="entry name" value="NAD(P)-binding Rossmann-fold domains"/>
    <property type="match status" value="1"/>
</dbReference>
<keyword evidence="1" id="KW-0521">NADP</keyword>
<evidence type="ECO:0000256" key="1">
    <source>
        <dbReference type="HAMAP-Rule" id="MF_00150"/>
    </source>
</evidence>
<dbReference type="SUPFAM" id="SSF55347">
    <property type="entry name" value="Glyceraldehyde-3-phosphate dehydrogenase-like, C-terminal domain"/>
    <property type="match status" value="1"/>
</dbReference>
<dbReference type="GO" id="GO:0051287">
    <property type="term" value="F:NAD binding"/>
    <property type="evidence" value="ECO:0007669"/>
    <property type="project" value="InterPro"/>
</dbReference>
<reference evidence="3 4" key="1">
    <citation type="submission" date="2019-09" db="EMBL/GenBank/DDBJ databases">
        <title>Genome sequence of Hymenobacter sp. M3.</title>
        <authorList>
            <person name="Srinivasan S."/>
        </authorList>
    </citation>
    <scope>NUCLEOTIDE SEQUENCE [LARGE SCALE GENOMIC DNA]</scope>
    <source>
        <strain evidence="3 4">M3</strain>
    </source>
</reference>
<dbReference type="InterPro" id="IPR036291">
    <property type="entry name" value="NAD(P)-bd_dom_sf"/>
</dbReference>
<dbReference type="GO" id="GO:0006526">
    <property type="term" value="P:L-arginine biosynthetic process"/>
    <property type="evidence" value="ECO:0007669"/>
    <property type="project" value="UniProtKB-UniRule"/>
</dbReference>
<dbReference type="GO" id="GO:0005737">
    <property type="term" value="C:cytoplasm"/>
    <property type="evidence" value="ECO:0007669"/>
    <property type="project" value="UniProtKB-SubCell"/>
</dbReference>
<dbReference type="Proteomes" id="UP000326380">
    <property type="component" value="Unassembled WGS sequence"/>
</dbReference>
<name>A0A7L5A0P8_9BACT</name>
<comment type="pathway">
    <text evidence="1">Amino-acid biosynthesis; L-arginine biosynthesis; N(2)-acetyl-L-ornithine from L-glutamate: step 3/4.</text>
</comment>
<dbReference type="CDD" id="cd17895">
    <property type="entry name" value="AGPR_1_N"/>
    <property type="match status" value="1"/>
</dbReference>
<dbReference type="CDD" id="cd23934">
    <property type="entry name" value="AGPR_1_C"/>
    <property type="match status" value="1"/>
</dbReference>
<dbReference type="PANTHER" id="PTHR32338">
    <property type="entry name" value="N-ACETYL-GAMMA-GLUTAMYL-PHOSPHATE REDUCTASE, CHLOROPLASTIC-RELATED-RELATED"/>
    <property type="match status" value="1"/>
</dbReference>
<dbReference type="PROSITE" id="PS01224">
    <property type="entry name" value="ARGC"/>
    <property type="match status" value="1"/>
</dbReference>
<comment type="subcellular location">
    <subcellularLocation>
        <location evidence="1">Cytoplasm</location>
    </subcellularLocation>
</comment>
<dbReference type="NCBIfam" id="TIGR01850">
    <property type="entry name" value="argC"/>
    <property type="match status" value="1"/>
</dbReference>
<feature type="compositionally biased region" description="Low complexity" evidence="2">
    <location>
        <begin position="10"/>
        <end position="20"/>
    </location>
</feature>
<evidence type="ECO:0000313" key="4">
    <source>
        <dbReference type="Proteomes" id="UP000326380"/>
    </source>
</evidence>
<dbReference type="Gene3D" id="3.40.50.720">
    <property type="entry name" value="NAD(P)-binding Rossmann-like Domain"/>
    <property type="match status" value="1"/>
</dbReference>
<dbReference type="Pfam" id="PF01118">
    <property type="entry name" value="Semialdhyde_dh"/>
    <property type="match status" value="1"/>
</dbReference>
<dbReference type="Gene3D" id="3.30.360.10">
    <property type="entry name" value="Dihydrodipicolinate Reductase, domain 2"/>
    <property type="match status" value="1"/>
</dbReference>
<dbReference type="EC" id="1.2.1.38" evidence="1"/>
<dbReference type="InterPro" id="IPR000534">
    <property type="entry name" value="Semialdehyde_DH_NAD-bd"/>
</dbReference>
<dbReference type="InterPro" id="IPR023013">
    <property type="entry name" value="AGPR_AS"/>
</dbReference>
<evidence type="ECO:0000313" key="3">
    <source>
        <dbReference type="EMBL" id="KAA9338463.1"/>
    </source>
</evidence>
<keyword evidence="1" id="KW-0055">Arginine biosynthesis</keyword>
<accession>A0A7L5A0P8</accession>
<dbReference type="GO" id="GO:0070401">
    <property type="term" value="F:NADP+ binding"/>
    <property type="evidence" value="ECO:0007669"/>
    <property type="project" value="InterPro"/>
</dbReference>
<evidence type="ECO:0000256" key="2">
    <source>
        <dbReference type="SAM" id="MobiDB-lite"/>
    </source>
</evidence>
<dbReference type="HAMAP" id="MF_00150">
    <property type="entry name" value="ArgC_type1"/>
    <property type="match status" value="1"/>
</dbReference>
<keyword evidence="1 3" id="KW-0560">Oxidoreductase</keyword>
<gene>
    <name evidence="1" type="primary">argC</name>
    <name evidence="3" type="ORF">F0P96_06415</name>
</gene>
<sequence>MNSNDSFNDSGTTTSSRSTTAPAPEGLKIKVGIVGGAGYTAGELIRILLHHEFVEFASIVSSSNAGNDVSSVHDDLVGDTDLIFTDKLRGDEDVVFLCLGHGNSRAFLEKHPLPETVHVIDLSNDFRLSADREFQDREFVYGLPELNRTRIQQAQSIANPGCFATAIQLALLPLAQAGRLTDDVHVSAITGSTGAGQSLSETVHFSWRTGNVSIYKPFTHQHLGEIGESLAQLQPELTSEMHFIPYRGNFTRGIFATVYTPSELTQDEARALYKEFYAEAAFTTVSDAEVHLKQVVNTNKCLLHVQKLGKQLLITSVIDNLVKGASGQAIQNMNLLFGLPETTGLNLKSVLF</sequence>
<comment type="caution">
    <text evidence="3">The sequence shown here is derived from an EMBL/GenBank/DDBJ whole genome shotgun (WGS) entry which is preliminary data.</text>
</comment>
<dbReference type="SMART" id="SM00859">
    <property type="entry name" value="Semialdhyde_dh"/>
    <property type="match status" value="1"/>
</dbReference>
<dbReference type="Pfam" id="PF22698">
    <property type="entry name" value="Semialdhyde_dhC_1"/>
    <property type="match status" value="1"/>
</dbReference>
<dbReference type="GO" id="GO:0003942">
    <property type="term" value="F:N-acetyl-gamma-glutamyl-phosphate reductase activity"/>
    <property type="evidence" value="ECO:0007669"/>
    <property type="project" value="UniProtKB-UniRule"/>
</dbReference>
<dbReference type="InterPro" id="IPR000706">
    <property type="entry name" value="AGPR_type-1"/>
</dbReference>
<feature type="region of interest" description="Disordered" evidence="2">
    <location>
        <begin position="1"/>
        <end position="22"/>
    </location>
</feature>
<comment type="similarity">
    <text evidence="1">Belongs to the NAGSA dehydrogenase family. Type 1 subfamily.</text>
</comment>
<dbReference type="EMBL" id="VTWU01000002">
    <property type="protein sequence ID" value="KAA9338463.1"/>
    <property type="molecule type" value="Genomic_DNA"/>
</dbReference>
<feature type="active site" evidence="1">
    <location>
        <position position="162"/>
    </location>
</feature>
<organism evidence="3 4">
    <name type="scientific">Hymenobacter busanensis</name>
    <dbReference type="NCBI Taxonomy" id="2607656"/>
    <lineage>
        <taxon>Bacteria</taxon>
        <taxon>Pseudomonadati</taxon>
        <taxon>Bacteroidota</taxon>
        <taxon>Cytophagia</taxon>
        <taxon>Cytophagales</taxon>
        <taxon>Hymenobacteraceae</taxon>
        <taxon>Hymenobacter</taxon>
    </lineage>
</organism>
<keyword evidence="4" id="KW-1185">Reference proteome</keyword>
<dbReference type="InterPro" id="IPR058924">
    <property type="entry name" value="AGPR_dimerisation_dom"/>
</dbReference>
<keyword evidence="1" id="KW-0028">Amino-acid biosynthesis</keyword>
<keyword evidence="1" id="KW-0963">Cytoplasm</keyword>
<dbReference type="AlphaFoldDB" id="A0A7L5A0P8"/>